<evidence type="ECO:0000313" key="2">
    <source>
        <dbReference type="Proteomes" id="UP000886833"/>
    </source>
</evidence>
<dbReference type="Proteomes" id="UP000886833">
    <property type="component" value="Unassembled WGS sequence"/>
</dbReference>
<comment type="caution">
    <text evidence="1">The sequence shown here is derived from an EMBL/GenBank/DDBJ whole genome shotgun (WGS) entry which is preliminary data.</text>
</comment>
<proteinExistence type="predicted"/>
<accession>A0A9D1KCW8</accession>
<evidence type="ECO:0000313" key="1">
    <source>
        <dbReference type="EMBL" id="HIT37812.1"/>
    </source>
</evidence>
<name>A0A9D1KCW8_9FIRM</name>
<dbReference type="EMBL" id="DVKQ01000063">
    <property type="protein sequence ID" value="HIT37812.1"/>
    <property type="molecule type" value="Genomic_DNA"/>
</dbReference>
<protein>
    <submittedName>
        <fullName evidence="1">Virulence RhuM family protein</fullName>
    </submittedName>
</protein>
<dbReference type="AlphaFoldDB" id="A0A9D1KCW8"/>
<dbReference type="PANTHER" id="PTHR35810">
    <property type="entry name" value="CYTOPLASMIC PROTEIN-RELATED"/>
    <property type="match status" value="1"/>
</dbReference>
<gene>
    <name evidence="1" type="ORF">IAB59_04995</name>
</gene>
<reference evidence="1" key="1">
    <citation type="submission" date="2020-10" db="EMBL/GenBank/DDBJ databases">
        <authorList>
            <person name="Gilroy R."/>
        </authorList>
    </citation>
    <scope>NUCLEOTIDE SEQUENCE</scope>
    <source>
        <strain evidence="1">CHK195-26880</strain>
    </source>
</reference>
<organism evidence="1 2">
    <name type="scientific">Candidatus Onthousia faecipullorum</name>
    <dbReference type="NCBI Taxonomy" id="2840887"/>
    <lineage>
        <taxon>Bacteria</taxon>
        <taxon>Bacillati</taxon>
        <taxon>Bacillota</taxon>
        <taxon>Bacilli</taxon>
        <taxon>Candidatus Onthousia</taxon>
    </lineage>
</organism>
<dbReference type="PANTHER" id="PTHR35810:SF1">
    <property type="entry name" value="CYTOPLASMIC PROTEIN"/>
    <property type="match status" value="1"/>
</dbReference>
<sequence length="174" mass="20546">MNAVANLKDIVFYQNKTGNVKIEVLYDNENFWLTQKSMAELFSVKVNTINYHLKEVFSSGELKESSTIRKIRIVQKEGKRNVNREVDFYSLDAIIAVGYRVNSYEATQFRIWATNTLKEYIKKGFVVNTEMLKNGPKFGKDYFDELLLKIKEIRASERRFYQKITDIFNERIEN</sequence>
<dbReference type="InterPro" id="IPR011204">
    <property type="entry name" value="Virulence_RhuM-like"/>
</dbReference>
<reference evidence="1" key="2">
    <citation type="journal article" date="2021" name="PeerJ">
        <title>Extensive microbial diversity within the chicken gut microbiome revealed by metagenomics and culture.</title>
        <authorList>
            <person name="Gilroy R."/>
            <person name="Ravi A."/>
            <person name="Getino M."/>
            <person name="Pursley I."/>
            <person name="Horton D.L."/>
            <person name="Alikhan N.F."/>
            <person name="Baker D."/>
            <person name="Gharbi K."/>
            <person name="Hall N."/>
            <person name="Watson M."/>
            <person name="Adriaenssens E.M."/>
            <person name="Foster-Nyarko E."/>
            <person name="Jarju S."/>
            <person name="Secka A."/>
            <person name="Antonio M."/>
            <person name="Oren A."/>
            <person name="Chaudhuri R.R."/>
            <person name="La Ragione R."/>
            <person name="Hildebrand F."/>
            <person name="Pallen M.J."/>
        </authorList>
    </citation>
    <scope>NUCLEOTIDE SEQUENCE</scope>
    <source>
        <strain evidence="1">CHK195-26880</strain>
    </source>
</reference>
<dbReference type="Pfam" id="PF13310">
    <property type="entry name" value="Virulence_RhuM"/>
    <property type="match status" value="1"/>
</dbReference>